<dbReference type="RefSeq" id="WP_344917604.1">
    <property type="nucleotide sequence ID" value="NZ_BAABCC010000034.1"/>
</dbReference>
<dbReference type="InterPro" id="IPR039379">
    <property type="entry name" value="Protoglobin_sensor_dom"/>
</dbReference>
<name>A0ABX2KQY2_9PROT</name>
<dbReference type="SMART" id="SM00283">
    <property type="entry name" value="MA"/>
    <property type="match status" value="1"/>
</dbReference>
<feature type="region of interest" description="Disordered" evidence="4">
    <location>
        <begin position="1"/>
        <end position="44"/>
    </location>
</feature>
<dbReference type="EMBL" id="WHOR01000037">
    <property type="protein sequence ID" value="NUB19059.1"/>
    <property type="molecule type" value="Genomic_DNA"/>
</dbReference>
<dbReference type="Gene3D" id="1.10.287.950">
    <property type="entry name" value="Methyl-accepting chemotaxis protein"/>
    <property type="match status" value="1"/>
</dbReference>
<gene>
    <name evidence="6" type="ORF">GBZ26_07510</name>
</gene>
<dbReference type="PRINTS" id="PR00260">
    <property type="entry name" value="CHEMTRNSDUCR"/>
</dbReference>
<evidence type="ECO:0000256" key="4">
    <source>
        <dbReference type="SAM" id="MobiDB-lite"/>
    </source>
</evidence>
<dbReference type="InterPro" id="IPR009050">
    <property type="entry name" value="Globin-like_sf"/>
</dbReference>
<evidence type="ECO:0000313" key="6">
    <source>
        <dbReference type="EMBL" id="NUB19059.1"/>
    </source>
</evidence>
<dbReference type="PANTHER" id="PTHR32089">
    <property type="entry name" value="METHYL-ACCEPTING CHEMOTAXIS PROTEIN MCPB"/>
    <property type="match status" value="1"/>
</dbReference>
<proteinExistence type="inferred from homology"/>
<evidence type="ECO:0000256" key="2">
    <source>
        <dbReference type="ARBA" id="ARBA00029447"/>
    </source>
</evidence>
<evidence type="ECO:0000259" key="5">
    <source>
        <dbReference type="PROSITE" id="PS50111"/>
    </source>
</evidence>
<organism evidence="6 7">
    <name type="scientific">Azospirillum formosense</name>
    <dbReference type="NCBI Taxonomy" id="861533"/>
    <lineage>
        <taxon>Bacteria</taxon>
        <taxon>Pseudomonadati</taxon>
        <taxon>Pseudomonadota</taxon>
        <taxon>Alphaproteobacteria</taxon>
        <taxon>Rhodospirillales</taxon>
        <taxon>Azospirillaceae</taxon>
        <taxon>Azospirillum</taxon>
    </lineage>
</organism>
<dbReference type="CDD" id="cd01068">
    <property type="entry name" value="globin_sensor"/>
    <property type="match status" value="1"/>
</dbReference>
<dbReference type="SUPFAM" id="SSF46458">
    <property type="entry name" value="Globin-like"/>
    <property type="match status" value="1"/>
</dbReference>
<dbReference type="Proteomes" id="UP000639419">
    <property type="component" value="Unassembled WGS sequence"/>
</dbReference>
<dbReference type="InterPro" id="IPR004089">
    <property type="entry name" value="MCPsignal_dom"/>
</dbReference>
<evidence type="ECO:0000256" key="3">
    <source>
        <dbReference type="PROSITE-ProRule" id="PRU00284"/>
    </source>
</evidence>
<dbReference type="InterPro" id="IPR004090">
    <property type="entry name" value="Chemotax_Me-accpt_rcpt"/>
</dbReference>
<dbReference type="Pfam" id="PF00015">
    <property type="entry name" value="MCPsignal"/>
    <property type="match status" value="1"/>
</dbReference>
<reference evidence="6 7" key="1">
    <citation type="submission" date="2019-10" db="EMBL/GenBank/DDBJ databases">
        <title>Genome sequence of Azospirillum formosense CC-Nfb-7.</title>
        <authorList>
            <person name="Ambrosini A."/>
            <person name="Sant'Anna F.H."/>
            <person name="Cassan F.D."/>
            <person name="Souza E.M."/>
            <person name="Passaglia L.M.P."/>
        </authorList>
    </citation>
    <scope>NUCLEOTIDE SEQUENCE [LARGE SCALE GENOMIC DNA]</scope>
    <source>
        <strain evidence="6 7">CC-NFb-7</strain>
    </source>
</reference>
<dbReference type="PANTHER" id="PTHR32089:SF112">
    <property type="entry name" value="LYSOZYME-LIKE PROTEIN-RELATED"/>
    <property type="match status" value="1"/>
</dbReference>
<dbReference type="InterPro" id="IPR012292">
    <property type="entry name" value="Globin/Proto"/>
</dbReference>
<sequence length="486" mass="51906">MVIAERRPTGRSPGPAAVQRLPTKNKETNTMDTGNQVGNQGGNQGGIQERLSFLRIGGDTAPLLKEAWSIAEPHLPVILKDFYDHLLAIPELRKILDGKSVERLKDAQVNHWRHLFSGNFDDVYLTRVKAVGQAHYRIGLHPRWYFGAYRLVMGRLGGLIGERHRRDAPRAMKIMGAVETAIFLDLDLSFDAYSTAVMTMTNRMLVELAENFRDTVQGAIDTVGHSAAAVNAATGAVRGIAQDTGVRTEHLTGAVAGTASNARAIAAAAEELTATNHSVVSRMESAFSIVNEAQAATQRSTEAVTALAGIAGRIGGTLKLINAIANQTNLLALNATIEAARAGDAGRGFSVVAAEVKVLAKQTAGATEDITRLLQEIDGATGRTRDEIAGIGSVVGALRAHSQDVLSIMGQQNEATREIAQNIHEASQSAERMSDEAAHLADGARSVMASVEDAFHTTAQLSRTAEELRAALDKFLSHMMSLRVAA</sequence>
<evidence type="ECO:0000313" key="7">
    <source>
        <dbReference type="Proteomes" id="UP000639419"/>
    </source>
</evidence>
<dbReference type="Pfam" id="PF11563">
    <property type="entry name" value="Protoglobin"/>
    <property type="match status" value="1"/>
</dbReference>
<evidence type="ECO:0000256" key="1">
    <source>
        <dbReference type="ARBA" id="ARBA00023224"/>
    </source>
</evidence>
<dbReference type="Gene3D" id="1.10.490.10">
    <property type="entry name" value="Globins"/>
    <property type="match status" value="1"/>
</dbReference>
<dbReference type="SUPFAM" id="SSF58104">
    <property type="entry name" value="Methyl-accepting chemotaxis protein (MCP) signaling domain"/>
    <property type="match status" value="1"/>
</dbReference>
<keyword evidence="1 3" id="KW-0807">Transducer</keyword>
<dbReference type="InterPro" id="IPR044398">
    <property type="entry name" value="Globin-sensor_dom"/>
</dbReference>
<comment type="caution">
    <text evidence="6">The sequence shown here is derived from an EMBL/GenBank/DDBJ whole genome shotgun (WGS) entry which is preliminary data.</text>
</comment>
<accession>A0ABX2KQY2</accession>
<keyword evidence="7" id="KW-1185">Reference proteome</keyword>
<dbReference type="PROSITE" id="PS50111">
    <property type="entry name" value="CHEMOTAXIS_TRANSDUC_2"/>
    <property type="match status" value="1"/>
</dbReference>
<comment type="similarity">
    <text evidence="2">Belongs to the methyl-accepting chemotaxis (MCP) protein family.</text>
</comment>
<protein>
    <recommendedName>
        <fullName evidence="5">Methyl-accepting transducer domain-containing protein</fullName>
    </recommendedName>
</protein>
<feature type="domain" description="Methyl-accepting transducer" evidence="5">
    <location>
        <begin position="226"/>
        <end position="452"/>
    </location>
</feature>